<protein>
    <submittedName>
        <fullName evidence="1">Nicotinamide-nucleotide amidase</fullName>
        <ecNumber evidence="1">3.5.1.42</ecNumber>
    </submittedName>
</protein>
<gene>
    <name evidence="1" type="ORF">J2X78_004986</name>
</gene>
<organism evidence="1 2">
    <name type="scientific">Pedobacter africanus</name>
    <dbReference type="NCBI Taxonomy" id="151894"/>
    <lineage>
        <taxon>Bacteria</taxon>
        <taxon>Pseudomonadati</taxon>
        <taxon>Bacteroidota</taxon>
        <taxon>Sphingobacteriia</taxon>
        <taxon>Sphingobacteriales</taxon>
        <taxon>Sphingobacteriaceae</taxon>
        <taxon>Pedobacter</taxon>
    </lineage>
</organism>
<reference evidence="1" key="1">
    <citation type="submission" date="2023-07" db="EMBL/GenBank/DDBJ databases">
        <title>Sorghum-associated microbial communities from plants grown in Nebraska, USA.</title>
        <authorList>
            <person name="Schachtman D."/>
        </authorList>
    </citation>
    <scope>NUCLEOTIDE SEQUENCE</scope>
    <source>
        <strain evidence="1">2697</strain>
    </source>
</reference>
<keyword evidence="2" id="KW-1185">Reference proteome</keyword>
<proteinExistence type="predicted"/>
<sequence length="166" mass="18225">MKKDIDDTDLQRCGKLLIKHQLTIAFAESATAGRICAEFAMIPDAGKFLKGGIVCYDADIKCNVLGVPKRQLKEFTPESETVTRSITQGIQKLIPADIHIGCTGLTAPGGSETAEKPVGTMFLHCIRGQQQVLDERIVFCGNPEDIVSQTITFLAKHLYQYLKSLK</sequence>
<dbReference type="EC" id="3.5.1.42" evidence="1"/>
<name>A0ACC6L527_9SPHI</name>
<dbReference type="Proteomes" id="UP001246858">
    <property type="component" value="Unassembled WGS sequence"/>
</dbReference>
<comment type="caution">
    <text evidence="1">The sequence shown here is derived from an EMBL/GenBank/DDBJ whole genome shotgun (WGS) entry which is preliminary data.</text>
</comment>
<evidence type="ECO:0000313" key="2">
    <source>
        <dbReference type="Proteomes" id="UP001246858"/>
    </source>
</evidence>
<keyword evidence="1" id="KW-0378">Hydrolase</keyword>
<dbReference type="EMBL" id="JAVDTF010000006">
    <property type="protein sequence ID" value="MDR6786393.1"/>
    <property type="molecule type" value="Genomic_DNA"/>
</dbReference>
<evidence type="ECO:0000313" key="1">
    <source>
        <dbReference type="EMBL" id="MDR6786393.1"/>
    </source>
</evidence>
<accession>A0ACC6L527</accession>